<dbReference type="PaxDb" id="29760-VIT_13s0074g00490.t01"/>
<sequence>MSDTRPPPRSLTCLYLKPSNAVSLELRSFVSSQVTSSVGSSLSSLQFSQWNLTRRHVEVLNVFVSVTVILVTWFFCSTILAFLAFERVSESLTELLDEPREHAPF</sequence>
<name>D7UBV8_VITVI</name>
<feature type="transmembrane region" description="Helical" evidence="1">
    <location>
        <begin position="59"/>
        <end position="85"/>
    </location>
</feature>
<reference evidence="3" key="1">
    <citation type="journal article" date="2007" name="Nature">
        <title>The grapevine genome sequence suggests ancestral hexaploidization in major angiosperm phyla.</title>
        <authorList>
            <consortium name="The French-Italian Public Consortium for Grapevine Genome Characterization."/>
            <person name="Jaillon O."/>
            <person name="Aury J.-M."/>
            <person name="Noel B."/>
            <person name="Policriti A."/>
            <person name="Clepet C."/>
            <person name="Casagrande A."/>
            <person name="Choisne N."/>
            <person name="Aubourg S."/>
            <person name="Vitulo N."/>
            <person name="Jubin C."/>
            <person name="Vezzi A."/>
            <person name="Legeai F."/>
            <person name="Hugueney P."/>
            <person name="Dasilva C."/>
            <person name="Horner D."/>
            <person name="Mica E."/>
            <person name="Jublot D."/>
            <person name="Poulain J."/>
            <person name="Bruyere C."/>
            <person name="Billault A."/>
            <person name="Segurens B."/>
            <person name="Gouyvenoux M."/>
            <person name="Ugarte E."/>
            <person name="Cattonaro F."/>
            <person name="Anthouard V."/>
            <person name="Vico V."/>
            <person name="Del Fabbro C."/>
            <person name="Alaux M."/>
            <person name="Di Gaspero G."/>
            <person name="Dumas V."/>
            <person name="Felice N."/>
            <person name="Paillard S."/>
            <person name="Juman I."/>
            <person name="Moroldo M."/>
            <person name="Scalabrin S."/>
            <person name="Canaguier A."/>
            <person name="Le Clainche I."/>
            <person name="Malacrida G."/>
            <person name="Durand E."/>
            <person name="Pesole G."/>
            <person name="Laucou V."/>
            <person name="Chatelet P."/>
            <person name="Merdinoglu D."/>
            <person name="Delledonne M."/>
            <person name="Pezzotti M."/>
            <person name="Lecharny A."/>
            <person name="Scarpelli C."/>
            <person name="Artiguenave F."/>
            <person name="Pe M.E."/>
            <person name="Valle G."/>
            <person name="Morgante M."/>
            <person name="Caboche M."/>
            <person name="Adam-Blondon A.-F."/>
            <person name="Weissenbach J."/>
            <person name="Quetier F."/>
            <person name="Wincker P."/>
        </authorList>
    </citation>
    <scope>NUCLEOTIDE SEQUENCE [LARGE SCALE GENOMIC DNA]</scope>
    <source>
        <strain evidence="3">cv. Pinot noir / PN40024</strain>
    </source>
</reference>
<dbReference type="STRING" id="29760.D7UBV8"/>
<gene>
    <name evidence="2" type="ordered locus">VIT_13s0074g00490</name>
</gene>
<evidence type="ECO:0000313" key="2">
    <source>
        <dbReference type="EMBL" id="CBI40223.3"/>
    </source>
</evidence>
<dbReference type="PANTHER" id="PTHR33825:SF5">
    <property type="entry name" value="TRANSMEMBRANE PROTEIN"/>
    <property type="match status" value="1"/>
</dbReference>
<keyword evidence="1" id="KW-1133">Transmembrane helix</keyword>
<protein>
    <submittedName>
        <fullName evidence="2">Uncharacterized protein</fullName>
    </submittedName>
</protein>
<evidence type="ECO:0000256" key="1">
    <source>
        <dbReference type="SAM" id="Phobius"/>
    </source>
</evidence>
<proteinExistence type="predicted"/>
<dbReference type="EMBL" id="FN596753">
    <property type="protein sequence ID" value="CBI40223.3"/>
    <property type="molecule type" value="Genomic_DNA"/>
</dbReference>
<evidence type="ECO:0000313" key="3">
    <source>
        <dbReference type="Proteomes" id="UP000009183"/>
    </source>
</evidence>
<dbReference type="Proteomes" id="UP000009183">
    <property type="component" value="Chromosome 13"/>
</dbReference>
<accession>D7UBV8</accession>
<dbReference type="HOGENOM" id="CLU_2241543_0_0_1"/>
<keyword evidence="3" id="KW-1185">Reference proteome</keyword>
<keyword evidence="1" id="KW-0472">Membrane</keyword>
<keyword evidence="1" id="KW-0812">Transmembrane</keyword>
<dbReference type="PANTHER" id="PTHR33825">
    <property type="entry name" value="CHITINASE-LIKE PROTEIN"/>
    <property type="match status" value="1"/>
</dbReference>
<dbReference type="InParanoid" id="D7UBV8"/>
<dbReference type="AlphaFoldDB" id="D7UBV8"/>
<organism evidence="2 3">
    <name type="scientific">Vitis vinifera</name>
    <name type="common">Grape</name>
    <dbReference type="NCBI Taxonomy" id="29760"/>
    <lineage>
        <taxon>Eukaryota</taxon>
        <taxon>Viridiplantae</taxon>
        <taxon>Streptophyta</taxon>
        <taxon>Embryophyta</taxon>
        <taxon>Tracheophyta</taxon>
        <taxon>Spermatophyta</taxon>
        <taxon>Magnoliopsida</taxon>
        <taxon>eudicotyledons</taxon>
        <taxon>Gunneridae</taxon>
        <taxon>Pentapetalae</taxon>
        <taxon>rosids</taxon>
        <taxon>Vitales</taxon>
        <taxon>Vitaceae</taxon>
        <taxon>Viteae</taxon>
        <taxon>Vitis</taxon>
    </lineage>
</organism>